<feature type="chain" id="PRO_5040204029" description="Periplasmic binding protein" evidence="3">
    <location>
        <begin position="18"/>
        <end position="522"/>
    </location>
</feature>
<dbReference type="PANTHER" id="PTHR38360:SF1">
    <property type="entry name" value="F12P19.7"/>
    <property type="match status" value="1"/>
</dbReference>
<evidence type="ECO:0008006" key="6">
    <source>
        <dbReference type="Google" id="ProtNLM"/>
    </source>
</evidence>
<reference evidence="4" key="1">
    <citation type="submission" date="2020-01" db="EMBL/GenBank/DDBJ databases">
        <authorList>
            <consortium name="DOE Joint Genome Institute"/>
            <person name="Haridas S."/>
            <person name="Albert R."/>
            <person name="Binder M."/>
            <person name="Bloem J."/>
            <person name="Labutti K."/>
            <person name="Salamov A."/>
            <person name="Andreopoulos B."/>
            <person name="Baker S.E."/>
            <person name="Barry K."/>
            <person name="Bills G."/>
            <person name="Bluhm B.H."/>
            <person name="Cannon C."/>
            <person name="Castanera R."/>
            <person name="Culley D.E."/>
            <person name="Daum C."/>
            <person name="Ezra D."/>
            <person name="Gonzalez J.B."/>
            <person name="Henrissat B."/>
            <person name="Kuo A."/>
            <person name="Liang C."/>
            <person name="Lipzen A."/>
            <person name="Lutzoni F."/>
            <person name="Magnuson J."/>
            <person name="Mondo S."/>
            <person name="Nolan M."/>
            <person name="Ohm R."/>
            <person name="Pangilinan J."/>
            <person name="Park H.-J."/>
            <person name="Ramirez L."/>
            <person name="Alfaro M."/>
            <person name="Sun H."/>
            <person name="Tritt A."/>
            <person name="Yoshinaga Y."/>
            <person name="Zwiers L.-H."/>
            <person name="Turgeon B.G."/>
            <person name="Goodwin S.B."/>
            <person name="Spatafora J.W."/>
            <person name="Crous P.W."/>
            <person name="Grigoriev I.V."/>
        </authorList>
    </citation>
    <scope>NUCLEOTIDE SEQUENCE</scope>
    <source>
        <strain evidence="4">CBS 394.84</strain>
    </source>
</reference>
<accession>A0A9P4GEC3</accession>
<keyword evidence="3" id="KW-0732">Signal</keyword>
<gene>
    <name evidence="4" type="ORF">K460DRAFT_408147</name>
</gene>
<dbReference type="PANTHER" id="PTHR38360">
    <property type="entry name" value="OS03G0120000 PROTEIN"/>
    <property type="match status" value="1"/>
</dbReference>
<evidence type="ECO:0000256" key="2">
    <source>
        <dbReference type="SAM" id="Phobius"/>
    </source>
</evidence>
<evidence type="ECO:0000313" key="4">
    <source>
        <dbReference type="EMBL" id="KAF1843822.1"/>
    </source>
</evidence>
<feature type="region of interest" description="Disordered" evidence="1">
    <location>
        <begin position="498"/>
        <end position="522"/>
    </location>
</feature>
<keyword evidence="2" id="KW-0812">Transmembrane</keyword>
<protein>
    <recommendedName>
        <fullName evidence="6">Periplasmic binding protein</fullName>
    </recommendedName>
</protein>
<keyword evidence="2" id="KW-0472">Membrane</keyword>
<dbReference type="OrthoDB" id="409848at2759"/>
<dbReference type="Proteomes" id="UP000800039">
    <property type="component" value="Unassembled WGS sequence"/>
</dbReference>
<dbReference type="AlphaFoldDB" id="A0A9P4GEC3"/>
<keyword evidence="2" id="KW-1133">Transmembrane helix</keyword>
<name>A0A9P4GEC3_9PLEO</name>
<sequence length="522" mass="56844">MLSQLLALAATTSVVSASFLKGCAEAKWDSDTDFWQHKFIPQDSDAFVADYNKTYATIRNHAGWTVLHCTNEPPPLEAVRGDKDTLFVKVPVTSVGALDGFSQNLIDMLGMSKTIHRVGKYDTVTTACVRGSMYNNITYDQDNWDKAPEVNVTFYGDGHNKDPKKFLIFNSFYSPLGAASYLKVVSMFFGLEERAESIYDAIVANYRCAAANVQDRIMNNNWPQGALLSAVQKQGENYAVYQNDFWTTLANDAGVRLVNVSSDGKPTGEYEYPGVYTINAKDAPKSKLASESWAIIDTTQYLATDDLRLNSKEFPSPPDVTTYMQLSGVSSDIYAWNQKNIILTDKGTNRNLRHNFMDKGPARPDLVLYDLLTMINPSMTAGIYTTQFMRNIKNPGDTAYQLATIDSCTPEDNTLGALNITKCELPKWALGFHKSGASANAYGRQETIKSLALGGEAKASGLSKGAKAGISVGSIVGGLLIIGAILAAVLFARKRSANKAANGPDMEKAAAEKRSTTGSLSS</sequence>
<dbReference type="EMBL" id="ML976617">
    <property type="protein sequence ID" value="KAF1843822.1"/>
    <property type="molecule type" value="Genomic_DNA"/>
</dbReference>
<evidence type="ECO:0000256" key="3">
    <source>
        <dbReference type="SAM" id="SignalP"/>
    </source>
</evidence>
<feature type="compositionally biased region" description="Basic and acidic residues" evidence="1">
    <location>
        <begin position="505"/>
        <end position="515"/>
    </location>
</feature>
<comment type="caution">
    <text evidence="4">The sequence shown here is derived from an EMBL/GenBank/DDBJ whole genome shotgun (WGS) entry which is preliminary data.</text>
</comment>
<keyword evidence="5" id="KW-1185">Reference proteome</keyword>
<evidence type="ECO:0000313" key="5">
    <source>
        <dbReference type="Proteomes" id="UP000800039"/>
    </source>
</evidence>
<feature type="signal peptide" evidence="3">
    <location>
        <begin position="1"/>
        <end position="17"/>
    </location>
</feature>
<feature type="transmembrane region" description="Helical" evidence="2">
    <location>
        <begin position="468"/>
        <end position="492"/>
    </location>
</feature>
<evidence type="ECO:0000256" key="1">
    <source>
        <dbReference type="SAM" id="MobiDB-lite"/>
    </source>
</evidence>
<proteinExistence type="predicted"/>
<dbReference type="RefSeq" id="XP_040786385.1">
    <property type="nucleotide sequence ID" value="XM_040937137.1"/>
</dbReference>
<organism evidence="4 5">
    <name type="scientific">Cucurbitaria berberidis CBS 394.84</name>
    <dbReference type="NCBI Taxonomy" id="1168544"/>
    <lineage>
        <taxon>Eukaryota</taxon>
        <taxon>Fungi</taxon>
        <taxon>Dikarya</taxon>
        <taxon>Ascomycota</taxon>
        <taxon>Pezizomycotina</taxon>
        <taxon>Dothideomycetes</taxon>
        <taxon>Pleosporomycetidae</taxon>
        <taxon>Pleosporales</taxon>
        <taxon>Pleosporineae</taxon>
        <taxon>Cucurbitariaceae</taxon>
        <taxon>Cucurbitaria</taxon>
    </lineage>
</organism>
<dbReference type="GeneID" id="63854387"/>